<keyword evidence="4" id="KW-1185">Reference proteome</keyword>
<dbReference type="Proteomes" id="UP000697995">
    <property type="component" value="Unassembled WGS sequence"/>
</dbReference>
<feature type="domain" description="Flagellar hook-length control protein-like C-terminal" evidence="2">
    <location>
        <begin position="224"/>
        <end position="304"/>
    </location>
</feature>
<evidence type="ECO:0000256" key="1">
    <source>
        <dbReference type="SAM" id="MobiDB-lite"/>
    </source>
</evidence>
<dbReference type="Pfam" id="PF02120">
    <property type="entry name" value="Flg_hook"/>
    <property type="match status" value="1"/>
</dbReference>
<accession>A0ABS1CQI9</accession>
<feature type="region of interest" description="Disordered" evidence="1">
    <location>
        <begin position="41"/>
        <end position="206"/>
    </location>
</feature>
<dbReference type="Gene3D" id="3.30.750.140">
    <property type="match status" value="1"/>
</dbReference>
<reference evidence="3 4" key="1">
    <citation type="journal article" date="2020" name="Microorganisms">
        <title>Osmotic Adaptation and Compatible Solute Biosynthesis of Phototrophic Bacteria as Revealed from Genome Analyses.</title>
        <authorList>
            <person name="Imhoff J.F."/>
            <person name="Rahn T."/>
            <person name="Kunzel S."/>
            <person name="Keller A."/>
            <person name="Neulinger S.C."/>
        </authorList>
    </citation>
    <scope>NUCLEOTIDE SEQUENCE [LARGE SCALE GENOMIC DNA]</scope>
    <source>
        <strain evidence="3 4">DSM 15382</strain>
    </source>
</reference>
<feature type="region of interest" description="Disordered" evidence="1">
    <location>
        <begin position="296"/>
        <end position="329"/>
    </location>
</feature>
<comment type="caution">
    <text evidence="3">The sequence shown here is derived from an EMBL/GenBank/DDBJ whole genome shotgun (WGS) entry which is preliminary data.</text>
</comment>
<feature type="compositionally biased region" description="Low complexity" evidence="1">
    <location>
        <begin position="75"/>
        <end position="89"/>
    </location>
</feature>
<feature type="region of interest" description="Disordered" evidence="1">
    <location>
        <begin position="1"/>
        <end position="25"/>
    </location>
</feature>
<gene>
    <name evidence="3" type="ORF">CKO45_00030</name>
</gene>
<evidence type="ECO:0000313" key="3">
    <source>
        <dbReference type="EMBL" id="MBK1656615.1"/>
    </source>
</evidence>
<organism evidence="3 4">
    <name type="scientific">Paracraurococcus ruber</name>
    <dbReference type="NCBI Taxonomy" id="77675"/>
    <lineage>
        <taxon>Bacteria</taxon>
        <taxon>Pseudomonadati</taxon>
        <taxon>Pseudomonadota</taxon>
        <taxon>Alphaproteobacteria</taxon>
        <taxon>Acetobacterales</taxon>
        <taxon>Roseomonadaceae</taxon>
        <taxon>Paracraurococcus</taxon>
    </lineage>
</organism>
<evidence type="ECO:0000313" key="4">
    <source>
        <dbReference type="Proteomes" id="UP000697995"/>
    </source>
</evidence>
<sequence length="346" mass="35152">MPAVTPALGVPPAKGLPQAPRPVLPPADLFAEAGVPAMRGAVPLQSPAPDAASVPGSPSDPAPPDKVATIDKPEATAGSPAPAAAPLPAQGQIASRQAAPGQATPPSARADRNAKLLQPSLLERRIARPGPEPAEPTGPALPLVAAPPPAAVPRDAETPASPPPSALSAVADRVPDPAPATAIAGPAPALPRPEATPRSTPDVQAMPVPPRLMAEAGHQVALRVARAAEHRIETISVDLRPPELGRVEVRLSFRDGAVHQVVVAADRPETFQSFSQDRSQLEQQLARAGIELGAGGLDLRQGDGGRPEAEARPPAGSPGFAAAEDTAEPPVAQRLRALDSLIDIIA</sequence>
<proteinExistence type="predicted"/>
<dbReference type="CDD" id="cd17470">
    <property type="entry name" value="T3SS_Flik_C"/>
    <property type="match status" value="1"/>
</dbReference>
<protein>
    <recommendedName>
        <fullName evidence="2">Flagellar hook-length control protein-like C-terminal domain-containing protein</fullName>
    </recommendedName>
</protein>
<evidence type="ECO:0000259" key="2">
    <source>
        <dbReference type="Pfam" id="PF02120"/>
    </source>
</evidence>
<feature type="compositionally biased region" description="Basic and acidic residues" evidence="1">
    <location>
        <begin position="300"/>
        <end position="311"/>
    </location>
</feature>
<name>A0ABS1CQI9_9PROT</name>
<dbReference type="EMBL" id="NRSG01000001">
    <property type="protein sequence ID" value="MBK1656615.1"/>
    <property type="molecule type" value="Genomic_DNA"/>
</dbReference>
<dbReference type="InterPro" id="IPR021136">
    <property type="entry name" value="Flagellar_hook_control-like_C"/>
</dbReference>
<dbReference type="InterPro" id="IPR038610">
    <property type="entry name" value="FliK-like_C_sf"/>
</dbReference>